<sequence>VSLRSEGYIGTDDIHPSSTPVLSKGEGSSGCNGVPRGETPREVLESGATTRVSTTISNEMDVIMLDEDQPSSLTLPVDRSL</sequence>
<dbReference type="EMBL" id="BTRK01000004">
    <property type="protein sequence ID" value="GMR50613.1"/>
    <property type="molecule type" value="Genomic_DNA"/>
</dbReference>
<dbReference type="AlphaFoldDB" id="A0AAN5CTL9"/>
<protein>
    <submittedName>
        <fullName evidence="2">Uncharacterized protein</fullName>
    </submittedName>
</protein>
<reference evidence="3" key="1">
    <citation type="submission" date="2022-10" db="EMBL/GenBank/DDBJ databases">
        <title>Genome assembly of Pristionchus species.</title>
        <authorList>
            <person name="Yoshida K."/>
            <person name="Sommer R.J."/>
        </authorList>
    </citation>
    <scope>NUCLEOTIDE SEQUENCE [LARGE SCALE GENOMIC DNA]</scope>
    <source>
        <strain evidence="3">RS5460</strain>
    </source>
</reference>
<proteinExistence type="predicted"/>
<keyword evidence="3" id="KW-1185">Reference proteome</keyword>
<name>A0AAN5CTL9_9BILA</name>
<comment type="caution">
    <text evidence="2">The sequence shown here is derived from an EMBL/GenBank/DDBJ whole genome shotgun (WGS) entry which is preliminary data.</text>
</comment>
<evidence type="ECO:0000256" key="1">
    <source>
        <dbReference type="SAM" id="MobiDB-lite"/>
    </source>
</evidence>
<feature type="region of interest" description="Disordered" evidence="1">
    <location>
        <begin position="1"/>
        <end position="49"/>
    </location>
</feature>
<organism evidence="2 3">
    <name type="scientific">Pristionchus mayeri</name>
    <dbReference type="NCBI Taxonomy" id="1317129"/>
    <lineage>
        <taxon>Eukaryota</taxon>
        <taxon>Metazoa</taxon>
        <taxon>Ecdysozoa</taxon>
        <taxon>Nematoda</taxon>
        <taxon>Chromadorea</taxon>
        <taxon>Rhabditida</taxon>
        <taxon>Rhabditina</taxon>
        <taxon>Diplogasteromorpha</taxon>
        <taxon>Diplogasteroidea</taxon>
        <taxon>Neodiplogasteridae</taxon>
        <taxon>Pristionchus</taxon>
    </lineage>
</organism>
<evidence type="ECO:0000313" key="3">
    <source>
        <dbReference type="Proteomes" id="UP001328107"/>
    </source>
</evidence>
<dbReference type="Proteomes" id="UP001328107">
    <property type="component" value="Unassembled WGS sequence"/>
</dbReference>
<feature type="non-terminal residue" evidence="2">
    <location>
        <position position="1"/>
    </location>
</feature>
<feature type="non-terminal residue" evidence="2">
    <location>
        <position position="81"/>
    </location>
</feature>
<accession>A0AAN5CTL9</accession>
<gene>
    <name evidence="2" type="ORF">PMAYCL1PPCAC_20808</name>
</gene>
<evidence type="ECO:0000313" key="2">
    <source>
        <dbReference type="EMBL" id="GMR50613.1"/>
    </source>
</evidence>